<dbReference type="PROSITE" id="PS51318">
    <property type="entry name" value="TAT"/>
    <property type="match status" value="1"/>
</dbReference>
<evidence type="ECO:0000256" key="2">
    <source>
        <dbReference type="ARBA" id="ARBA00010790"/>
    </source>
</evidence>
<dbReference type="SUPFAM" id="SSF51905">
    <property type="entry name" value="FAD/NAD(P)-binding domain"/>
    <property type="match status" value="1"/>
</dbReference>
<dbReference type="EMBL" id="SBIP01000006">
    <property type="protein sequence ID" value="RWX74678.1"/>
    <property type="molecule type" value="Genomic_DNA"/>
</dbReference>
<keyword evidence="4 5" id="KW-0274">FAD</keyword>
<dbReference type="PIRSF" id="PIRSF000137">
    <property type="entry name" value="Alcohol_oxidase"/>
    <property type="match status" value="1"/>
</dbReference>
<dbReference type="Pfam" id="PF05199">
    <property type="entry name" value="GMC_oxred_C"/>
    <property type="match status" value="1"/>
</dbReference>
<protein>
    <submittedName>
        <fullName evidence="7">Dehydrogenase</fullName>
    </submittedName>
</protein>
<dbReference type="Proteomes" id="UP000287687">
    <property type="component" value="Unassembled WGS sequence"/>
</dbReference>
<dbReference type="InterPro" id="IPR012132">
    <property type="entry name" value="GMC_OxRdtase"/>
</dbReference>
<dbReference type="Pfam" id="PF00732">
    <property type="entry name" value="GMC_oxred_N"/>
    <property type="match status" value="1"/>
</dbReference>
<accession>A0A3S3S9I7</accession>
<feature type="binding site" evidence="5">
    <location>
        <position position="122"/>
    </location>
    <ligand>
        <name>FAD</name>
        <dbReference type="ChEBI" id="CHEBI:57692"/>
    </ligand>
</feature>
<evidence type="ECO:0000256" key="4">
    <source>
        <dbReference type="ARBA" id="ARBA00022827"/>
    </source>
</evidence>
<dbReference type="PANTHER" id="PTHR11552">
    <property type="entry name" value="GLUCOSE-METHANOL-CHOLINE GMC OXIDOREDUCTASE"/>
    <property type="match status" value="1"/>
</dbReference>
<proteinExistence type="inferred from homology"/>
<dbReference type="Gene3D" id="3.50.50.60">
    <property type="entry name" value="FAD/NAD(P)-binding domain"/>
    <property type="match status" value="1"/>
</dbReference>
<dbReference type="GO" id="GO:0019285">
    <property type="term" value="P:glycine betaine biosynthetic process from choline"/>
    <property type="evidence" value="ECO:0007669"/>
    <property type="project" value="TreeGrafter"/>
</dbReference>
<dbReference type="Gene3D" id="3.30.410.40">
    <property type="match status" value="1"/>
</dbReference>
<reference evidence="7 8" key="1">
    <citation type="submission" date="2019-01" db="EMBL/GenBank/DDBJ databases">
        <title>The draft genome of Rhizobium sp. 24NR.</title>
        <authorList>
            <person name="Liu L."/>
            <person name="Liang L."/>
            <person name="Shi S."/>
            <person name="Xu L."/>
            <person name="Wang X."/>
            <person name="Li L."/>
            <person name="Zhang X."/>
        </authorList>
    </citation>
    <scope>NUCLEOTIDE SEQUENCE [LARGE SCALE GENOMIC DNA]</scope>
    <source>
        <strain evidence="7 8">24NR</strain>
    </source>
</reference>
<sequence>MTDAAKPGPQGPNRREFIADAAAIATVLTASGAATAQTQGGTPFDVIIVGGGSAGAVLANRLSADATRRVLLIEAGKAYATNAYPDAVRRQDLVGGDAQHDWGFQSEPGVLGRKLPLNRGKVLGGTSAINGAVAMRLPKSDHERWAKKHDLAELSWKAAQPFYKSLERTSGTGGVGKDGPFPIHQLGDEEVSDQHRAFIASSLAAGHARTAGFNTEHPLGVGPYVMNTRMGIRLNTGLTLLGDEVRARPNLTIRDEALVDRVIVEAGRATKVRLAGGEEIAAGEIILSGGTYASPAILMRSGIGPSETLRGLDIPLVADLPVGRRLQDHPLFPTVWSIRKEAVGLAYPPIGAMLWGRSRHAAGDEADLNISTATLPDGGQSPTGAMFLLFAALVRPRSVGSLMIASRDPHTAPVIDLGFLKDAGDRERLVDGVEMIREIARHKPFADMIGAEIMPGATTSDRASVDAALPSAVVTYQHPTSTVPMGGVRQPDAVVDVQGRVRGVSGLRVIDASIWPDVPSVATAFPTMMLAESIAAKMV</sequence>
<dbReference type="InterPro" id="IPR000172">
    <property type="entry name" value="GMC_OxRdtase_N"/>
</dbReference>
<evidence type="ECO:0000259" key="6">
    <source>
        <dbReference type="PROSITE" id="PS00624"/>
    </source>
</evidence>
<feature type="domain" description="Glucose-methanol-choline oxidoreductase N-terminal" evidence="6">
    <location>
        <begin position="290"/>
        <end position="304"/>
    </location>
</feature>
<dbReference type="GO" id="GO:0008812">
    <property type="term" value="F:choline dehydrogenase activity"/>
    <property type="evidence" value="ECO:0007669"/>
    <property type="project" value="TreeGrafter"/>
</dbReference>
<keyword evidence="3" id="KW-0285">Flavoprotein</keyword>
<feature type="binding site" evidence="5">
    <location>
        <position position="259"/>
    </location>
    <ligand>
        <name>FAD</name>
        <dbReference type="ChEBI" id="CHEBI:57692"/>
    </ligand>
</feature>
<comment type="similarity">
    <text evidence="2">Belongs to the GMC oxidoreductase family.</text>
</comment>
<dbReference type="OrthoDB" id="9785276at2"/>
<evidence type="ECO:0000256" key="5">
    <source>
        <dbReference type="PIRSR" id="PIRSR000137-2"/>
    </source>
</evidence>
<evidence type="ECO:0000256" key="3">
    <source>
        <dbReference type="ARBA" id="ARBA00022630"/>
    </source>
</evidence>
<dbReference type="GO" id="GO:0050660">
    <property type="term" value="F:flavin adenine dinucleotide binding"/>
    <property type="evidence" value="ECO:0007669"/>
    <property type="project" value="InterPro"/>
</dbReference>
<dbReference type="AlphaFoldDB" id="A0A3S3S9I7"/>
<feature type="binding site" evidence="5">
    <location>
        <begin position="130"/>
        <end position="133"/>
    </location>
    <ligand>
        <name>FAD</name>
        <dbReference type="ChEBI" id="CHEBI:57692"/>
    </ligand>
</feature>
<dbReference type="GO" id="GO:0016020">
    <property type="term" value="C:membrane"/>
    <property type="evidence" value="ECO:0007669"/>
    <property type="project" value="TreeGrafter"/>
</dbReference>
<evidence type="ECO:0000256" key="1">
    <source>
        <dbReference type="ARBA" id="ARBA00001974"/>
    </source>
</evidence>
<organism evidence="7 8">
    <name type="scientific">Neorhizobium lilium</name>
    <dbReference type="NCBI Taxonomy" id="2503024"/>
    <lineage>
        <taxon>Bacteria</taxon>
        <taxon>Pseudomonadati</taxon>
        <taxon>Pseudomonadota</taxon>
        <taxon>Alphaproteobacteria</taxon>
        <taxon>Hyphomicrobiales</taxon>
        <taxon>Rhizobiaceae</taxon>
        <taxon>Rhizobium/Agrobacterium group</taxon>
        <taxon>Neorhizobium</taxon>
    </lineage>
</organism>
<name>A0A3S3S9I7_9HYPH</name>
<keyword evidence="8" id="KW-1185">Reference proteome</keyword>
<feature type="binding site" evidence="5">
    <location>
        <position position="126"/>
    </location>
    <ligand>
        <name>FAD</name>
        <dbReference type="ChEBI" id="CHEBI:57692"/>
    </ligand>
</feature>
<evidence type="ECO:0000313" key="7">
    <source>
        <dbReference type="EMBL" id="RWX74678.1"/>
    </source>
</evidence>
<dbReference type="InterPro" id="IPR036188">
    <property type="entry name" value="FAD/NAD-bd_sf"/>
</dbReference>
<feature type="binding site" evidence="5">
    <location>
        <position position="476"/>
    </location>
    <ligand>
        <name>substrate</name>
    </ligand>
</feature>
<dbReference type="InterPro" id="IPR007867">
    <property type="entry name" value="GMC_OxRtase_C"/>
</dbReference>
<comment type="caution">
    <text evidence="7">The sequence shown here is derived from an EMBL/GenBank/DDBJ whole genome shotgun (WGS) entry which is preliminary data.</text>
</comment>
<dbReference type="PANTHER" id="PTHR11552:SF147">
    <property type="entry name" value="CHOLINE DEHYDROGENASE, MITOCHONDRIAL"/>
    <property type="match status" value="1"/>
</dbReference>
<dbReference type="PROSITE" id="PS00624">
    <property type="entry name" value="GMC_OXRED_2"/>
    <property type="match status" value="1"/>
</dbReference>
<comment type="cofactor">
    <cofactor evidence="1 5">
        <name>FAD</name>
        <dbReference type="ChEBI" id="CHEBI:57692"/>
    </cofactor>
</comment>
<dbReference type="InterPro" id="IPR006311">
    <property type="entry name" value="TAT_signal"/>
</dbReference>
<evidence type="ECO:0000313" key="8">
    <source>
        <dbReference type="Proteomes" id="UP000287687"/>
    </source>
</evidence>
<gene>
    <name evidence="7" type="ORF">EPK99_22450</name>
</gene>
<dbReference type="RefSeq" id="WP_128445340.1">
    <property type="nucleotide sequence ID" value="NZ_SBIP01000006.1"/>
</dbReference>
<dbReference type="SUPFAM" id="SSF54373">
    <property type="entry name" value="FAD-linked reductases, C-terminal domain"/>
    <property type="match status" value="1"/>
</dbReference>